<dbReference type="AlphaFoldDB" id="A0A076L9S5"/>
<keyword evidence="2" id="KW-1185">Reference proteome</keyword>
<gene>
    <name evidence="1" type="ORF">JH146_0194</name>
</gene>
<dbReference type="HOGENOM" id="CLU_181218_0_0_2"/>
<dbReference type="KEGG" id="mjh:JH146_0194"/>
<dbReference type="RefSeq" id="WP_048201252.1">
    <property type="nucleotide sequence ID" value="NZ_CP009149.1"/>
</dbReference>
<dbReference type="OrthoDB" id="65551at2157"/>
<dbReference type="STRING" id="1301915.JH146_0194"/>
<reference evidence="1 2" key="1">
    <citation type="journal article" date="2015" name="Int. J. Syst. Evol. Microbiol.">
        <title>M ethanocaldococcus bathoardescens sp. nov., a hyperthermophilic methanogen isolated from a volcanically active deep-sea hydrothermal vent.</title>
        <authorList>
            <person name="Stewart L.C."/>
            <person name="Jung J.H."/>
            <person name="Kim Y.T."/>
            <person name="Kwon S.W."/>
            <person name="Park C.S."/>
            <person name="Holden J.F."/>
        </authorList>
    </citation>
    <scope>NUCLEOTIDE SEQUENCE [LARGE SCALE GENOMIC DNA]</scope>
    <source>
        <strain evidence="1 2">JH146</strain>
    </source>
</reference>
<dbReference type="InterPro" id="IPR019208">
    <property type="entry name" value="DUF2097"/>
</dbReference>
<evidence type="ECO:0000313" key="2">
    <source>
        <dbReference type="Proteomes" id="UP000028781"/>
    </source>
</evidence>
<organism evidence="1 2">
    <name type="scientific">Methanocaldococcus bathoardescens</name>
    <dbReference type="NCBI Taxonomy" id="1301915"/>
    <lineage>
        <taxon>Archaea</taxon>
        <taxon>Methanobacteriati</taxon>
        <taxon>Methanobacteriota</taxon>
        <taxon>Methanomada group</taxon>
        <taxon>Methanococci</taxon>
        <taxon>Methanococcales</taxon>
        <taxon>Methanocaldococcaceae</taxon>
        <taxon>Methanocaldococcus</taxon>
    </lineage>
</organism>
<protein>
    <submittedName>
        <fullName evidence="1">Uncharacterized protein</fullName>
    </submittedName>
</protein>
<evidence type="ECO:0000313" key="1">
    <source>
        <dbReference type="EMBL" id="AIJ05045.1"/>
    </source>
</evidence>
<proteinExistence type="predicted"/>
<dbReference type="GeneID" id="24890785"/>
<dbReference type="EMBL" id="CP009149">
    <property type="protein sequence ID" value="AIJ05045.1"/>
    <property type="molecule type" value="Genomic_DNA"/>
</dbReference>
<accession>A0A076L9S5</accession>
<dbReference type="Pfam" id="PF09870">
    <property type="entry name" value="DUF2097"/>
    <property type="match status" value="1"/>
</dbReference>
<sequence>MAEEIIDIKNPKEVIEYLKNIDTGEYIEIYFGRVHVEGKLMHYNEGLVRLVHEKYGVIEVEIEKILDDLLELAHTNGNKRVVLRFY</sequence>
<dbReference type="Proteomes" id="UP000028781">
    <property type="component" value="Chromosome"/>
</dbReference>
<name>A0A076L9S5_9EURY</name>